<dbReference type="PANTHER" id="PTHR35126:SF1">
    <property type="entry name" value="DUF3067 DOMAIN-CONTAINING PROTEIN"/>
    <property type="match status" value="1"/>
</dbReference>
<name>A0AAD3DIR9_9CHLO</name>
<feature type="region of interest" description="Disordered" evidence="1">
    <location>
        <begin position="40"/>
        <end position="142"/>
    </location>
</feature>
<dbReference type="EMBL" id="BMAR01000001">
    <property type="protein sequence ID" value="GFR40741.1"/>
    <property type="molecule type" value="Genomic_DNA"/>
</dbReference>
<dbReference type="InterPro" id="IPR021420">
    <property type="entry name" value="DUF3067"/>
</dbReference>
<feature type="non-terminal residue" evidence="2">
    <location>
        <position position="296"/>
    </location>
</feature>
<gene>
    <name evidence="2" type="ORF">Agub_g1351</name>
</gene>
<evidence type="ECO:0000256" key="1">
    <source>
        <dbReference type="SAM" id="MobiDB-lite"/>
    </source>
</evidence>
<dbReference type="Proteomes" id="UP001054857">
    <property type="component" value="Unassembled WGS sequence"/>
</dbReference>
<dbReference type="Gene3D" id="3.30.428.40">
    <property type="entry name" value="Protein of unknown function DUF3067"/>
    <property type="match status" value="1"/>
</dbReference>
<accession>A0AAD3DIR9</accession>
<protein>
    <submittedName>
        <fullName evidence="2">Uncharacterized protein</fullName>
    </submittedName>
</protein>
<feature type="compositionally biased region" description="Basic and acidic residues" evidence="1">
    <location>
        <begin position="40"/>
        <end position="49"/>
    </location>
</feature>
<organism evidence="2 3">
    <name type="scientific">Astrephomene gubernaculifera</name>
    <dbReference type="NCBI Taxonomy" id="47775"/>
    <lineage>
        <taxon>Eukaryota</taxon>
        <taxon>Viridiplantae</taxon>
        <taxon>Chlorophyta</taxon>
        <taxon>core chlorophytes</taxon>
        <taxon>Chlorophyceae</taxon>
        <taxon>CS clade</taxon>
        <taxon>Chlamydomonadales</taxon>
        <taxon>Astrephomenaceae</taxon>
        <taxon>Astrephomene</taxon>
    </lineage>
</organism>
<comment type="caution">
    <text evidence="2">The sequence shown here is derived from an EMBL/GenBank/DDBJ whole genome shotgun (WGS) entry which is preliminary data.</text>
</comment>
<evidence type="ECO:0000313" key="3">
    <source>
        <dbReference type="Proteomes" id="UP001054857"/>
    </source>
</evidence>
<sequence>TSRLRPSVVVSAGLGEFFRGFFDGSWAPKSTRIWRSHSFEQHGPSENKDGGTTGSGGDGASSGTSDRALDDLQARLSGLPASSRPRLAPDQQEEDVEDPRADSSSDPPASSASAEDLRGGGERSGLYGSAGGRSRAVSSFSEVEDGELASALNRRIGQIAAGTGQYDSEMTEEEMRQPLTGAELRELIYTKYGKTYDVSFVRRDIPGKTFVCLNIMWSHLEQRSFKLTEQQYMEKLDGVAYLLGALGQTNVVRAFLREKARSQKGLPARPVVGTAVSIRFDLEQGVIEEWFGKGYQ</sequence>
<dbReference type="PANTHER" id="PTHR35126">
    <property type="entry name" value="SLR0598 PROTEIN"/>
    <property type="match status" value="1"/>
</dbReference>
<proteinExistence type="predicted"/>
<dbReference type="Pfam" id="PF11267">
    <property type="entry name" value="DUF3067"/>
    <property type="match status" value="1"/>
</dbReference>
<reference evidence="2 3" key="1">
    <citation type="journal article" date="2021" name="Sci. Rep.">
        <title>Genome sequencing of the multicellular alga Astrephomene provides insights into convergent evolution of germ-soma differentiation.</title>
        <authorList>
            <person name="Yamashita S."/>
            <person name="Yamamoto K."/>
            <person name="Matsuzaki R."/>
            <person name="Suzuki S."/>
            <person name="Yamaguchi H."/>
            <person name="Hirooka S."/>
            <person name="Minakuchi Y."/>
            <person name="Miyagishima S."/>
            <person name="Kawachi M."/>
            <person name="Toyoda A."/>
            <person name="Nozaki H."/>
        </authorList>
    </citation>
    <scope>NUCLEOTIDE SEQUENCE [LARGE SCALE GENOMIC DNA]</scope>
    <source>
        <strain evidence="2 3">NIES-4017</strain>
    </source>
</reference>
<feature type="compositionally biased region" description="Low complexity" evidence="1">
    <location>
        <begin position="104"/>
        <end position="114"/>
    </location>
</feature>
<dbReference type="AlphaFoldDB" id="A0AAD3DIR9"/>
<feature type="compositionally biased region" description="Gly residues" evidence="1">
    <location>
        <begin position="51"/>
        <end position="60"/>
    </location>
</feature>
<keyword evidence="3" id="KW-1185">Reference proteome</keyword>
<feature type="compositionally biased region" description="Low complexity" evidence="1">
    <location>
        <begin position="132"/>
        <end position="141"/>
    </location>
</feature>
<evidence type="ECO:0000313" key="2">
    <source>
        <dbReference type="EMBL" id="GFR40741.1"/>
    </source>
</evidence>